<keyword evidence="10" id="KW-1185">Reference proteome</keyword>
<dbReference type="Gene3D" id="3.40.1810.10">
    <property type="entry name" value="Transcription factor, MADS-box"/>
    <property type="match status" value="1"/>
</dbReference>
<feature type="domain" description="K-box" evidence="8">
    <location>
        <begin position="89"/>
        <end position="179"/>
    </location>
</feature>
<comment type="subcellular location">
    <subcellularLocation>
        <location evidence="1">Nucleus</location>
    </subcellularLocation>
</comment>
<proteinExistence type="predicted"/>
<reference evidence="9" key="1">
    <citation type="journal article" date="2023" name="Plant J.">
        <title>Genome sequences and population genomics provide insights into the demographic history, inbreeding, and mutation load of two 'living fossil' tree species of Dipteronia.</title>
        <authorList>
            <person name="Feng Y."/>
            <person name="Comes H.P."/>
            <person name="Chen J."/>
            <person name="Zhu S."/>
            <person name="Lu R."/>
            <person name="Zhang X."/>
            <person name="Li P."/>
            <person name="Qiu J."/>
            <person name="Olsen K.M."/>
            <person name="Qiu Y."/>
        </authorList>
    </citation>
    <scope>NUCLEOTIDE SEQUENCE</scope>
    <source>
        <strain evidence="9">KIB01</strain>
    </source>
</reference>
<organism evidence="9 10">
    <name type="scientific">Dipteronia dyeriana</name>
    <dbReference type="NCBI Taxonomy" id="168575"/>
    <lineage>
        <taxon>Eukaryota</taxon>
        <taxon>Viridiplantae</taxon>
        <taxon>Streptophyta</taxon>
        <taxon>Embryophyta</taxon>
        <taxon>Tracheophyta</taxon>
        <taxon>Spermatophyta</taxon>
        <taxon>Magnoliopsida</taxon>
        <taxon>eudicotyledons</taxon>
        <taxon>Gunneridae</taxon>
        <taxon>Pentapetalae</taxon>
        <taxon>rosids</taxon>
        <taxon>malvids</taxon>
        <taxon>Sapindales</taxon>
        <taxon>Sapindaceae</taxon>
        <taxon>Hippocastanoideae</taxon>
        <taxon>Acereae</taxon>
        <taxon>Dipteronia</taxon>
    </lineage>
</organism>
<dbReference type="GO" id="GO:0045944">
    <property type="term" value="P:positive regulation of transcription by RNA polymerase II"/>
    <property type="evidence" value="ECO:0007669"/>
    <property type="project" value="InterPro"/>
</dbReference>
<evidence type="ECO:0000313" key="10">
    <source>
        <dbReference type="Proteomes" id="UP001280121"/>
    </source>
</evidence>
<dbReference type="FunFam" id="3.40.1810.10:FF:000003">
    <property type="entry name" value="MADS-box transcription factor MADS-MC"/>
    <property type="match status" value="1"/>
</dbReference>
<feature type="coiled-coil region" evidence="6">
    <location>
        <begin position="159"/>
        <end position="186"/>
    </location>
</feature>
<dbReference type="CDD" id="cd00265">
    <property type="entry name" value="MADS_MEF2_like"/>
    <property type="match status" value="1"/>
</dbReference>
<evidence type="ECO:0000256" key="4">
    <source>
        <dbReference type="ARBA" id="ARBA00023163"/>
    </source>
</evidence>
<dbReference type="InterPro" id="IPR033896">
    <property type="entry name" value="MEF2-like_N"/>
</dbReference>
<name>A0AAD9X375_9ROSI</name>
<evidence type="ECO:0000256" key="5">
    <source>
        <dbReference type="ARBA" id="ARBA00023242"/>
    </source>
</evidence>
<dbReference type="PROSITE" id="PS51297">
    <property type="entry name" value="K_BOX"/>
    <property type="match status" value="1"/>
</dbReference>
<dbReference type="GO" id="GO:0046983">
    <property type="term" value="F:protein dimerization activity"/>
    <property type="evidence" value="ECO:0007669"/>
    <property type="project" value="InterPro"/>
</dbReference>
<dbReference type="PANTHER" id="PTHR48019">
    <property type="entry name" value="SERUM RESPONSE FACTOR HOMOLOG"/>
    <property type="match status" value="1"/>
</dbReference>
<evidence type="ECO:0008006" key="11">
    <source>
        <dbReference type="Google" id="ProtNLM"/>
    </source>
</evidence>
<dbReference type="Pfam" id="PF01486">
    <property type="entry name" value="K-box"/>
    <property type="match status" value="1"/>
</dbReference>
<evidence type="ECO:0000256" key="2">
    <source>
        <dbReference type="ARBA" id="ARBA00023015"/>
    </source>
</evidence>
<keyword evidence="2" id="KW-0805">Transcription regulation</keyword>
<dbReference type="InterPro" id="IPR002100">
    <property type="entry name" value="TF_MADSbox"/>
</dbReference>
<dbReference type="PROSITE" id="PS50066">
    <property type="entry name" value="MADS_BOX_2"/>
    <property type="match status" value="1"/>
</dbReference>
<keyword evidence="6" id="KW-0175">Coiled coil</keyword>
<evidence type="ECO:0000256" key="1">
    <source>
        <dbReference type="ARBA" id="ARBA00004123"/>
    </source>
</evidence>
<gene>
    <name evidence="9" type="ORF">Ddye_011733</name>
</gene>
<protein>
    <recommendedName>
        <fullName evidence="11">Agamous-like MADS-box protein AGL18</fullName>
    </recommendedName>
</protein>
<keyword evidence="3" id="KW-0238">DNA-binding</keyword>
<sequence>MGRGKIEIKRIENLNSRQVTFSKRRNGLLKKAKELSVLCDAEVGVVIFSSTGKLYEFSSSSMDLILSRYSKGLETECPEITAAYDHGPQKSQVAEASSLKDEFARLRLAYLRMNGKELDGLSFQELNQLEHQLSEGILSVKDKKEQVLVEQLKRSRLSEQKAVQENETLRKQIEELRRSRPSLIEQNPLERRFSFTSSKVNSHCASEDDHSDTSLQLGLSTEVRQKRKFPKFESICNDSGSQVASGSE</sequence>
<dbReference type="InterPro" id="IPR036879">
    <property type="entry name" value="TF_MADSbox_sf"/>
</dbReference>
<dbReference type="SMART" id="SM00432">
    <property type="entry name" value="MADS"/>
    <property type="match status" value="1"/>
</dbReference>
<dbReference type="GO" id="GO:0003700">
    <property type="term" value="F:DNA-binding transcription factor activity"/>
    <property type="evidence" value="ECO:0007669"/>
    <property type="project" value="InterPro"/>
</dbReference>
<feature type="domain" description="MADS-box" evidence="7">
    <location>
        <begin position="1"/>
        <end position="61"/>
    </location>
</feature>
<dbReference type="InterPro" id="IPR050142">
    <property type="entry name" value="MADS-box/MEF2_TF"/>
</dbReference>
<evidence type="ECO:0000313" key="9">
    <source>
        <dbReference type="EMBL" id="KAK2651877.1"/>
    </source>
</evidence>
<comment type="caution">
    <text evidence="9">The sequence shown here is derived from an EMBL/GenBank/DDBJ whole genome shotgun (WGS) entry which is preliminary data.</text>
</comment>
<dbReference type="PROSITE" id="PS00350">
    <property type="entry name" value="MADS_BOX_1"/>
    <property type="match status" value="1"/>
</dbReference>
<dbReference type="GO" id="GO:0005634">
    <property type="term" value="C:nucleus"/>
    <property type="evidence" value="ECO:0007669"/>
    <property type="project" value="UniProtKB-SubCell"/>
</dbReference>
<accession>A0AAD9X375</accession>
<dbReference type="AlphaFoldDB" id="A0AAD9X375"/>
<dbReference type="PRINTS" id="PR00404">
    <property type="entry name" value="MADSDOMAIN"/>
</dbReference>
<dbReference type="Pfam" id="PF00319">
    <property type="entry name" value="SRF-TF"/>
    <property type="match status" value="1"/>
</dbReference>
<dbReference type="GO" id="GO:0000977">
    <property type="term" value="F:RNA polymerase II transcription regulatory region sequence-specific DNA binding"/>
    <property type="evidence" value="ECO:0007669"/>
    <property type="project" value="InterPro"/>
</dbReference>
<evidence type="ECO:0000259" key="7">
    <source>
        <dbReference type="PROSITE" id="PS50066"/>
    </source>
</evidence>
<evidence type="ECO:0000256" key="6">
    <source>
        <dbReference type="SAM" id="Coils"/>
    </source>
</evidence>
<dbReference type="InterPro" id="IPR002487">
    <property type="entry name" value="TF_Kbox"/>
</dbReference>
<dbReference type="SUPFAM" id="SSF55455">
    <property type="entry name" value="SRF-like"/>
    <property type="match status" value="1"/>
</dbReference>
<evidence type="ECO:0000259" key="8">
    <source>
        <dbReference type="PROSITE" id="PS51297"/>
    </source>
</evidence>
<dbReference type="Proteomes" id="UP001280121">
    <property type="component" value="Unassembled WGS sequence"/>
</dbReference>
<dbReference type="EMBL" id="JANJYI010000004">
    <property type="protein sequence ID" value="KAK2651877.1"/>
    <property type="molecule type" value="Genomic_DNA"/>
</dbReference>
<evidence type="ECO:0000256" key="3">
    <source>
        <dbReference type="ARBA" id="ARBA00023125"/>
    </source>
</evidence>
<keyword evidence="4" id="KW-0804">Transcription</keyword>
<keyword evidence="5" id="KW-0539">Nucleus</keyword>